<dbReference type="InterPro" id="IPR001173">
    <property type="entry name" value="Glyco_trans_2-like"/>
</dbReference>
<dbReference type="PANTHER" id="PTHR43685">
    <property type="entry name" value="GLYCOSYLTRANSFERASE"/>
    <property type="match status" value="1"/>
</dbReference>
<dbReference type="HOGENOM" id="CLU_025996_21_1_10"/>
<dbReference type="PATRIC" id="fig|1122985.7.peg.728"/>
<dbReference type="SUPFAM" id="SSF53448">
    <property type="entry name" value="Nucleotide-diphospho-sugar transferases"/>
    <property type="match status" value="1"/>
</dbReference>
<protein>
    <submittedName>
        <fullName evidence="2">Glycosyltransferase, group 2 family protein</fullName>
    </submittedName>
</protein>
<dbReference type="EMBL" id="JNGW01000023">
    <property type="protein sequence ID" value="KDR53226.1"/>
    <property type="molecule type" value="Genomic_DNA"/>
</dbReference>
<organism evidence="2 3">
    <name type="scientific">Hoylesella loescheii DSM 19665 = JCM 12249 = ATCC 15930</name>
    <dbReference type="NCBI Taxonomy" id="1122985"/>
    <lineage>
        <taxon>Bacteria</taxon>
        <taxon>Pseudomonadati</taxon>
        <taxon>Bacteroidota</taxon>
        <taxon>Bacteroidia</taxon>
        <taxon>Bacteroidales</taxon>
        <taxon>Prevotellaceae</taxon>
        <taxon>Hoylesella</taxon>
    </lineage>
</organism>
<evidence type="ECO:0000259" key="1">
    <source>
        <dbReference type="Pfam" id="PF00535"/>
    </source>
</evidence>
<dbReference type="AlphaFoldDB" id="A0A069QTP9"/>
<comment type="caution">
    <text evidence="2">The sequence shown here is derived from an EMBL/GenBank/DDBJ whole genome shotgun (WGS) entry which is preliminary data.</text>
</comment>
<reference evidence="2 3" key="1">
    <citation type="submission" date="2013-08" db="EMBL/GenBank/DDBJ databases">
        <authorList>
            <person name="Weinstock G."/>
            <person name="Sodergren E."/>
            <person name="Wylie T."/>
            <person name="Fulton L."/>
            <person name="Fulton R."/>
            <person name="Fronick C."/>
            <person name="O'Laughlin M."/>
            <person name="Godfrey J."/>
            <person name="Miner T."/>
            <person name="Herter B."/>
            <person name="Appelbaum E."/>
            <person name="Cordes M."/>
            <person name="Lek S."/>
            <person name="Wollam A."/>
            <person name="Pepin K.H."/>
            <person name="Palsikar V.B."/>
            <person name="Mitreva M."/>
            <person name="Wilson R.K."/>
        </authorList>
    </citation>
    <scope>NUCLEOTIDE SEQUENCE [LARGE SCALE GENOMIC DNA]</scope>
    <source>
        <strain evidence="2 3">ATCC 15930</strain>
    </source>
</reference>
<dbReference type="Pfam" id="PF00535">
    <property type="entry name" value="Glycos_transf_2"/>
    <property type="match status" value="1"/>
</dbReference>
<dbReference type="InterPro" id="IPR050834">
    <property type="entry name" value="Glycosyltransf_2"/>
</dbReference>
<keyword evidence="2" id="KW-0808">Transferase</keyword>
<evidence type="ECO:0000313" key="3">
    <source>
        <dbReference type="Proteomes" id="UP000027442"/>
    </source>
</evidence>
<dbReference type="eggNOG" id="COG1216">
    <property type="taxonomic scope" value="Bacteria"/>
</dbReference>
<dbReference type="Proteomes" id="UP000027442">
    <property type="component" value="Unassembled WGS sequence"/>
</dbReference>
<proteinExistence type="predicted"/>
<keyword evidence="3" id="KW-1185">Reference proteome</keyword>
<dbReference type="InterPro" id="IPR029044">
    <property type="entry name" value="Nucleotide-diphossugar_trans"/>
</dbReference>
<feature type="domain" description="Glycosyltransferase 2-like" evidence="1">
    <location>
        <begin position="8"/>
        <end position="143"/>
    </location>
</feature>
<name>A0A069QTP9_HOYLO</name>
<sequence length="264" mass="29454">MYVMISFSVITCTYNAATELPRTLKSVAEQTYPHVEHLLIDGLSADNTRALIDQYVADMAEINTPHTIRVKAEADAGLYDAMNKGIDMATGTYLVFINAGDVFPSPQTLEVVANAVGDTETLPAVLYGDTDIVDADGRFLRHRRPVPRRGLSWRSFSRGMLVCHQAFYALTSLAKQTPYNLEYRFSADVDWCIRVMKAGQMAGRSLKNVQAVVANYLDGGMTVKNHRASLKERFAVMRTHYGLFLTLAMHAWFVLRAIGHKLKS</sequence>
<accession>A0A069QTP9</accession>
<dbReference type="PANTHER" id="PTHR43685:SF2">
    <property type="entry name" value="GLYCOSYLTRANSFERASE 2-LIKE DOMAIN-CONTAINING PROTEIN"/>
    <property type="match status" value="1"/>
</dbReference>
<evidence type="ECO:0000313" key="2">
    <source>
        <dbReference type="EMBL" id="KDR53226.1"/>
    </source>
</evidence>
<dbReference type="GO" id="GO:0016740">
    <property type="term" value="F:transferase activity"/>
    <property type="evidence" value="ECO:0007669"/>
    <property type="project" value="UniProtKB-KW"/>
</dbReference>
<gene>
    <name evidence="2" type="ORF">HMPREF1991_00700</name>
</gene>
<dbReference type="CDD" id="cd06433">
    <property type="entry name" value="GT_2_WfgS_like"/>
    <property type="match status" value="1"/>
</dbReference>
<dbReference type="Gene3D" id="3.90.550.10">
    <property type="entry name" value="Spore Coat Polysaccharide Biosynthesis Protein SpsA, Chain A"/>
    <property type="match status" value="1"/>
</dbReference>